<dbReference type="PANTHER" id="PTHR10472:SF5">
    <property type="entry name" value="D-AMINOACYL-TRNA DEACYLASE 1"/>
    <property type="match status" value="1"/>
</dbReference>
<dbReference type="EMBL" id="JADQDQ010000005">
    <property type="protein sequence ID" value="MBF9238225.1"/>
    <property type="molecule type" value="Genomic_DNA"/>
</dbReference>
<evidence type="ECO:0000256" key="1">
    <source>
        <dbReference type="ARBA" id="ARBA00009673"/>
    </source>
</evidence>
<dbReference type="Proteomes" id="UP000597617">
    <property type="component" value="Unassembled WGS sequence"/>
</dbReference>
<dbReference type="PANTHER" id="PTHR10472">
    <property type="entry name" value="D-TYROSYL-TRNA TYR DEACYLASE"/>
    <property type="match status" value="1"/>
</dbReference>
<sequence>MRLVIQRVSEAQVAVDGQIIGRIGPGLLVLAGFAPTDTTASLTWMCRKLVQLRIFGDENGQMNRSVVDTDGEVLVVSQFTLLADARKGNRPSYIGAAPPAIAEPLYRQFVAMVAADLGKPVPTGVFGADMKVSLLNDGPVTIVLDTPA</sequence>
<dbReference type="NCBIfam" id="TIGR00256">
    <property type="entry name" value="D-aminoacyl-tRNA deacylase"/>
    <property type="match status" value="1"/>
</dbReference>
<comment type="caution">
    <text evidence="3">The sequence shown here is derived from an EMBL/GenBank/DDBJ whole genome shotgun (WGS) entry which is preliminary data.</text>
</comment>
<comment type="subcellular location">
    <subcellularLocation>
        <location evidence="2">Cytoplasm</location>
    </subcellularLocation>
</comment>
<keyword evidence="2" id="KW-0694">RNA-binding</keyword>
<dbReference type="RefSeq" id="WP_196282600.1">
    <property type="nucleotide sequence ID" value="NZ_JADQDQ010000005.1"/>
</dbReference>
<dbReference type="HAMAP" id="MF_00518">
    <property type="entry name" value="Deacylase_Dtd"/>
    <property type="match status" value="1"/>
</dbReference>
<dbReference type="InterPro" id="IPR003732">
    <property type="entry name" value="Daa-tRNA_deacyls_DTD"/>
</dbReference>
<keyword evidence="2" id="KW-0963">Cytoplasm</keyword>
<dbReference type="InterPro" id="IPR023509">
    <property type="entry name" value="DTD-like_sf"/>
</dbReference>
<dbReference type="SUPFAM" id="SSF69500">
    <property type="entry name" value="DTD-like"/>
    <property type="match status" value="1"/>
</dbReference>
<comment type="catalytic activity">
    <reaction evidence="2">
        <text>glycyl-tRNA(Ala) + H2O = tRNA(Ala) + glycine + H(+)</text>
        <dbReference type="Rhea" id="RHEA:53744"/>
        <dbReference type="Rhea" id="RHEA-COMP:9657"/>
        <dbReference type="Rhea" id="RHEA-COMP:13640"/>
        <dbReference type="ChEBI" id="CHEBI:15377"/>
        <dbReference type="ChEBI" id="CHEBI:15378"/>
        <dbReference type="ChEBI" id="CHEBI:57305"/>
        <dbReference type="ChEBI" id="CHEBI:78442"/>
        <dbReference type="ChEBI" id="CHEBI:78522"/>
    </reaction>
</comment>
<dbReference type="GO" id="GO:0051499">
    <property type="term" value="F:D-aminoacyl-tRNA deacylase activity"/>
    <property type="evidence" value="ECO:0007669"/>
    <property type="project" value="UniProtKB-EC"/>
</dbReference>
<comment type="function">
    <text evidence="2">An aminoacyl-tRNA editing enzyme that deacylates mischarged D-aminoacyl-tRNAs. Also deacylates mischarged glycyl-tRNA(Ala), protecting cells against glycine mischarging by AlaRS. Acts via tRNA-based rather than protein-based catalysis; rejects L-amino acids rather than detecting D-amino acids in the active site. By recycling D-aminoacyl-tRNA to D-amino acids and free tRNA molecules, this enzyme counteracts the toxicity associated with the formation of D-aminoacyl-tRNA entities in vivo and helps enforce protein L-homochirality.</text>
</comment>
<comment type="catalytic activity">
    <reaction evidence="2">
        <text>a D-aminoacyl-tRNA + H2O = a tRNA + a D-alpha-amino acid + H(+)</text>
        <dbReference type="Rhea" id="RHEA:13953"/>
        <dbReference type="Rhea" id="RHEA-COMP:10123"/>
        <dbReference type="Rhea" id="RHEA-COMP:10124"/>
        <dbReference type="ChEBI" id="CHEBI:15377"/>
        <dbReference type="ChEBI" id="CHEBI:15378"/>
        <dbReference type="ChEBI" id="CHEBI:59871"/>
        <dbReference type="ChEBI" id="CHEBI:78442"/>
        <dbReference type="ChEBI" id="CHEBI:79333"/>
        <dbReference type="EC" id="3.1.1.96"/>
    </reaction>
</comment>
<keyword evidence="2" id="KW-0820">tRNA-binding</keyword>
<keyword evidence="4" id="KW-1185">Reference proteome</keyword>
<evidence type="ECO:0000313" key="3">
    <source>
        <dbReference type="EMBL" id="MBF9238225.1"/>
    </source>
</evidence>
<feature type="short sequence motif" description="Gly-cisPro motif, important for rejection of L-amino acids" evidence="2">
    <location>
        <begin position="138"/>
        <end position="139"/>
    </location>
</feature>
<dbReference type="Gene3D" id="3.50.80.10">
    <property type="entry name" value="D-tyrosyl-tRNA(Tyr) deacylase"/>
    <property type="match status" value="1"/>
</dbReference>
<comment type="domain">
    <text evidence="2">A Gly-cisPro motif from one monomer fits into the active site of the other monomer to allow specific chiral rejection of L-amino acids.</text>
</comment>
<name>A0ABS0IIQ1_9BACT</name>
<dbReference type="Pfam" id="PF02580">
    <property type="entry name" value="Tyr_Deacylase"/>
    <property type="match status" value="1"/>
</dbReference>
<organism evidence="3 4">
    <name type="scientific">Hymenobacter jeongseonensis</name>
    <dbReference type="NCBI Taxonomy" id="2791027"/>
    <lineage>
        <taxon>Bacteria</taxon>
        <taxon>Pseudomonadati</taxon>
        <taxon>Bacteroidota</taxon>
        <taxon>Cytophagia</taxon>
        <taxon>Cytophagales</taxon>
        <taxon>Hymenobacteraceae</taxon>
        <taxon>Hymenobacter</taxon>
    </lineage>
</organism>
<accession>A0ABS0IIQ1</accession>
<evidence type="ECO:0000256" key="2">
    <source>
        <dbReference type="HAMAP-Rule" id="MF_00518"/>
    </source>
</evidence>
<reference evidence="3 4" key="1">
    <citation type="submission" date="2020-11" db="EMBL/GenBank/DDBJ databases">
        <authorList>
            <person name="Kim M.K."/>
        </authorList>
    </citation>
    <scope>NUCLEOTIDE SEQUENCE [LARGE SCALE GENOMIC DNA]</scope>
    <source>
        <strain evidence="3 4">BT683</strain>
    </source>
</reference>
<gene>
    <name evidence="2" type="primary">dtd</name>
    <name evidence="3" type="ORF">I2I05_12545</name>
</gene>
<dbReference type="EC" id="3.1.1.96" evidence="2"/>
<protein>
    <recommendedName>
        <fullName evidence="2">D-aminoacyl-tRNA deacylase</fullName>
        <shortName evidence="2">DTD</shortName>
        <ecNumber evidence="2">3.1.1.96</ecNumber>
    </recommendedName>
    <alternativeName>
        <fullName evidence="2">Gly-tRNA(Ala) deacylase</fullName>
        <ecNumber evidence="2">3.1.1.-</ecNumber>
    </alternativeName>
</protein>
<keyword evidence="2 3" id="KW-0378">Hydrolase</keyword>
<comment type="similarity">
    <text evidence="1 2">Belongs to the DTD family.</text>
</comment>
<evidence type="ECO:0000313" key="4">
    <source>
        <dbReference type="Proteomes" id="UP000597617"/>
    </source>
</evidence>
<proteinExistence type="inferred from homology"/>
<dbReference type="EC" id="3.1.1.-" evidence="2"/>
<comment type="subunit">
    <text evidence="2">Homodimer.</text>
</comment>